<accession>A0A1V0NCN3</accession>
<sequence>MIINKLNLLLAERFIKASKLAKDTGIAQSTISKIVNNATSQIDYSTLDKICLYLKITPSDFFEYAPYQFVFKNFQNDGYTKNKESAHFKFDIEIVGELFPVSFTGYIFDLNNPEGASVSVNPLNEKNLENIFFDFDKHLSISIKSSLSEEITSYISKNILDSLGIKKINKVDVDYFYMPF</sequence>
<dbReference type="PANTHER" id="PTHR37301">
    <property type="entry name" value="DNA-BINDING PROTEIN-RELATED"/>
    <property type="match status" value="1"/>
</dbReference>
<dbReference type="GO" id="GO:0003677">
    <property type="term" value="F:DNA binding"/>
    <property type="evidence" value="ECO:0007669"/>
    <property type="project" value="InterPro"/>
</dbReference>
<dbReference type="RefSeq" id="WP_011835948.1">
    <property type="nucleotide sequence ID" value="NZ_CP015897.1"/>
</dbReference>
<dbReference type="AlphaFoldDB" id="A0A1V0NCN3"/>
<dbReference type="InterPro" id="IPR010982">
    <property type="entry name" value="Lambda_DNA-bd_dom_sf"/>
</dbReference>
<proteinExistence type="predicted"/>
<dbReference type="Pfam" id="PF13443">
    <property type="entry name" value="HTH_26"/>
    <property type="match status" value="1"/>
</dbReference>
<reference evidence="1 2" key="1">
    <citation type="journal article" date="2017" name="BMC Genomics">
        <title>Comparative and functional genomics of the Lactococcus lactis taxon; insights into evolution and niche adaptation.</title>
        <authorList>
            <person name="Kelleher P."/>
            <person name="Bottacini F."/>
            <person name="Mahony J."/>
            <person name="Kilcawley K.N."/>
            <person name="van Sinderen D."/>
        </authorList>
    </citation>
    <scope>NUCLEOTIDE SEQUENCE [LARGE SCALE GENOMIC DNA]</scope>
    <source>
        <strain evidence="1 2">275</strain>
    </source>
</reference>
<dbReference type="Gene3D" id="1.10.260.40">
    <property type="entry name" value="lambda repressor-like DNA-binding domains"/>
    <property type="match status" value="1"/>
</dbReference>
<evidence type="ECO:0000313" key="2">
    <source>
        <dbReference type="Proteomes" id="UP000192085"/>
    </source>
</evidence>
<protein>
    <submittedName>
        <fullName evidence="1">Transcriptional regulator</fullName>
    </submittedName>
</protein>
<dbReference type="PANTHER" id="PTHR37301:SF1">
    <property type="entry name" value="DNA-BINDING PROTEIN"/>
    <property type="match status" value="1"/>
</dbReference>
<evidence type="ECO:0000313" key="1">
    <source>
        <dbReference type="EMBL" id="ARD97681.1"/>
    </source>
</evidence>
<organism evidence="1 2">
    <name type="scientific">Lactococcus lactis subsp. lactis</name>
    <name type="common">Streptococcus lactis</name>
    <dbReference type="NCBI Taxonomy" id="1360"/>
    <lineage>
        <taxon>Bacteria</taxon>
        <taxon>Bacillati</taxon>
        <taxon>Bacillota</taxon>
        <taxon>Bacilli</taxon>
        <taxon>Lactobacillales</taxon>
        <taxon>Streptococcaceae</taxon>
        <taxon>Lactococcus</taxon>
    </lineage>
</organism>
<dbReference type="InterPro" id="IPR001387">
    <property type="entry name" value="Cro/C1-type_HTH"/>
</dbReference>
<dbReference type="SUPFAM" id="SSF47413">
    <property type="entry name" value="lambda repressor-like DNA-binding domains"/>
    <property type="match status" value="1"/>
</dbReference>
<name>A0A1V0NCN3_LACLL</name>
<dbReference type="SMART" id="SM00530">
    <property type="entry name" value="HTH_XRE"/>
    <property type="match status" value="1"/>
</dbReference>
<dbReference type="PROSITE" id="PS50943">
    <property type="entry name" value="HTH_CROC1"/>
    <property type="match status" value="1"/>
</dbReference>
<dbReference type="EMBL" id="CP015897">
    <property type="protein sequence ID" value="ARD97681.1"/>
    <property type="molecule type" value="Genomic_DNA"/>
</dbReference>
<dbReference type="Proteomes" id="UP000192085">
    <property type="component" value="Chromosome"/>
</dbReference>
<gene>
    <name evidence="1" type="ORF">LL275_0043</name>
</gene>
<dbReference type="CDD" id="cd00093">
    <property type="entry name" value="HTH_XRE"/>
    <property type="match status" value="1"/>
</dbReference>